<evidence type="ECO:0000256" key="3">
    <source>
        <dbReference type="ARBA" id="ARBA00022821"/>
    </source>
</evidence>
<evidence type="ECO:0000259" key="5">
    <source>
        <dbReference type="Pfam" id="PF00931"/>
    </source>
</evidence>
<dbReference type="GO" id="GO:0006952">
    <property type="term" value="P:defense response"/>
    <property type="evidence" value="ECO:0007669"/>
    <property type="project" value="UniProtKB-KW"/>
</dbReference>
<dbReference type="Gene3D" id="1.20.5.4130">
    <property type="match status" value="1"/>
</dbReference>
<dbReference type="Gene3D" id="3.80.10.10">
    <property type="entry name" value="Ribonuclease Inhibitor"/>
    <property type="match status" value="2"/>
</dbReference>
<reference evidence="9" key="1">
    <citation type="journal article" date="2017" name="Front. Plant Sci.">
        <title>Climate Clever Clovers: New Paradigm to Reduce the Environmental Footprint of Ruminants by Breeding Low Methanogenic Forages Utilizing Haplotype Variation.</title>
        <authorList>
            <person name="Kaur P."/>
            <person name="Appels R."/>
            <person name="Bayer P.E."/>
            <person name="Keeble-Gagnere G."/>
            <person name="Wang J."/>
            <person name="Hirakawa H."/>
            <person name="Shirasawa K."/>
            <person name="Vercoe P."/>
            <person name="Stefanova K."/>
            <person name="Durmic Z."/>
            <person name="Nichols P."/>
            <person name="Revell C."/>
            <person name="Isobe S.N."/>
            <person name="Edwards D."/>
            <person name="Erskine W."/>
        </authorList>
    </citation>
    <scope>NUCLEOTIDE SEQUENCE [LARGE SCALE GENOMIC DNA]</scope>
    <source>
        <strain evidence="9">cv. Daliak</strain>
    </source>
</reference>
<keyword evidence="1" id="KW-0677">Repeat</keyword>
<dbReference type="PANTHER" id="PTHR36766:SF40">
    <property type="entry name" value="DISEASE RESISTANCE PROTEIN RGA3"/>
    <property type="match status" value="1"/>
</dbReference>
<dbReference type="SUPFAM" id="SSF52058">
    <property type="entry name" value="L domain-like"/>
    <property type="match status" value="1"/>
</dbReference>
<keyword evidence="3" id="KW-0611">Plant defense</keyword>
<protein>
    <submittedName>
        <fullName evidence="8">Uncharacterized protein</fullName>
    </submittedName>
</protein>
<evidence type="ECO:0000256" key="2">
    <source>
        <dbReference type="ARBA" id="ARBA00022741"/>
    </source>
</evidence>
<evidence type="ECO:0000259" key="7">
    <source>
        <dbReference type="Pfam" id="PF23559"/>
    </source>
</evidence>
<evidence type="ECO:0000256" key="4">
    <source>
        <dbReference type="ARBA" id="ARBA00022840"/>
    </source>
</evidence>
<dbReference type="InterPro" id="IPR042197">
    <property type="entry name" value="Apaf_helical"/>
</dbReference>
<evidence type="ECO:0000256" key="1">
    <source>
        <dbReference type="ARBA" id="ARBA00022737"/>
    </source>
</evidence>
<dbReference type="AlphaFoldDB" id="A0A2Z6M270"/>
<keyword evidence="4" id="KW-0067">ATP-binding</keyword>
<dbReference type="GO" id="GO:0005524">
    <property type="term" value="F:ATP binding"/>
    <property type="evidence" value="ECO:0007669"/>
    <property type="project" value="UniProtKB-KW"/>
</dbReference>
<name>A0A2Z6M270_TRISU</name>
<gene>
    <name evidence="8" type="ORF">TSUD_354330</name>
</gene>
<evidence type="ECO:0000259" key="6">
    <source>
        <dbReference type="Pfam" id="PF18052"/>
    </source>
</evidence>
<keyword evidence="2" id="KW-0547">Nucleotide-binding</keyword>
<dbReference type="SUPFAM" id="SSF52540">
    <property type="entry name" value="P-loop containing nucleoside triphosphate hydrolases"/>
    <property type="match status" value="1"/>
</dbReference>
<dbReference type="FunFam" id="3.40.50.300:FF:001091">
    <property type="entry name" value="Probable disease resistance protein At1g61300"/>
    <property type="match status" value="1"/>
</dbReference>
<dbReference type="Pfam" id="PF18052">
    <property type="entry name" value="Rx_N"/>
    <property type="match status" value="1"/>
</dbReference>
<evidence type="ECO:0000313" key="9">
    <source>
        <dbReference type="Proteomes" id="UP000242715"/>
    </source>
</evidence>
<dbReference type="Pfam" id="PF00931">
    <property type="entry name" value="NB-ARC"/>
    <property type="match status" value="1"/>
</dbReference>
<keyword evidence="9" id="KW-1185">Reference proteome</keyword>
<dbReference type="Proteomes" id="UP000242715">
    <property type="component" value="Unassembled WGS sequence"/>
</dbReference>
<dbReference type="InterPro" id="IPR027417">
    <property type="entry name" value="P-loop_NTPase"/>
</dbReference>
<proteinExistence type="predicted"/>
<dbReference type="CDD" id="cd14798">
    <property type="entry name" value="RX-CC_like"/>
    <property type="match status" value="1"/>
</dbReference>
<dbReference type="InterPro" id="IPR036388">
    <property type="entry name" value="WH-like_DNA-bd_sf"/>
</dbReference>
<dbReference type="InterPro" id="IPR038005">
    <property type="entry name" value="RX-like_CC"/>
</dbReference>
<dbReference type="Pfam" id="PF23559">
    <property type="entry name" value="WHD_DRP"/>
    <property type="match status" value="1"/>
</dbReference>
<feature type="domain" description="Disease resistance protein winged helix" evidence="7">
    <location>
        <begin position="429"/>
        <end position="501"/>
    </location>
</feature>
<dbReference type="GO" id="GO:0043531">
    <property type="term" value="F:ADP binding"/>
    <property type="evidence" value="ECO:0007669"/>
    <property type="project" value="InterPro"/>
</dbReference>
<organism evidence="8 9">
    <name type="scientific">Trifolium subterraneum</name>
    <name type="common">Subterranean clover</name>
    <dbReference type="NCBI Taxonomy" id="3900"/>
    <lineage>
        <taxon>Eukaryota</taxon>
        <taxon>Viridiplantae</taxon>
        <taxon>Streptophyta</taxon>
        <taxon>Embryophyta</taxon>
        <taxon>Tracheophyta</taxon>
        <taxon>Spermatophyta</taxon>
        <taxon>Magnoliopsida</taxon>
        <taxon>eudicotyledons</taxon>
        <taxon>Gunneridae</taxon>
        <taxon>Pentapetalae</taxon>
        <taxon>rosids</taxon>
        <taxon>fabids</taxon>
        <taxon>Fabales</taxon>
        <taxon>Fabaceae</taxon>
        <taxon>Papilionoideae</taxon>
        <taxon>50 kb inversion clade</taxon>
        <taxon>NPAAA clade</taxon>
        <taxon>Hologalegina</taxon>
        <taxon>IRL clade</taxon>
        <taxon>Trifolieae</taxon>
        <taxon>Trifolium</taxon>
    </lineage>
</organism>
<dbReference type="InterPro" id="IPR032675">
    <property type="entry name" value="LRR_dom_sf"/>
</dbReference>
<dbReference type="Gene3D" id="3.40.50.300">
    <property type="entry name" value="P-loop containing nucleotide triphosphate hydrolases"/>
    <property type="match status" value="1"/>
</dbReference>
<dbReference type="Gene3D" id="1.10.10.10">
    <property type="entry name" value="Winged helix-like DNA-binding domain superfamily/Winged helix DNA-binding domain"/>
    <property type="match status" value="1"/>
</dbReference>
<dbReference type="InterPro" id="IPR058922">
    <property type="entry name" value="WHD_DRP"/>
</dbReference>
<dbReference type="PANTHER" id="PTHR36766">
    <property type="entry name" value="PLANT BROAD-SPECTRUM MILDEW RESISTANCE PROTEIN RPW8"/>
    <property type="match status" value="1"/>
</dbReference>
<feature type="domain" description="Disease resistance N-terminal" evidence="6">
    <location>
        <begin position="13"/>
        <end position="97"/>
    </location>
</feature>
<feature type="domain" description="NB-ARC" evidence="5">
    <location>
        <begin position="171"/>
        <end position="340"/>
    </location>
</feature>
<sequence>MAEQIPYGLAEGLIKRLASAAFHEIGRIYSVRDELERLKNTVESIKAVLLDAEEKQEQNHAVQNWIRRLNDVLHPADDLLDDFFIEDMRQKIKQHKKNKVSKVLHSLSPNRIAFRHKMAHEIEKIRKSFNDVVDEMSKLNLSQNVVVVKQCDNISRETGSFVLESDIIGREDNKKEIINFLRQTHRSHNVSLIAIVGIGGLGKTALAQLVYNDEKVQNFFEKKMWVCVSENFDVKTILKKILESLLNGKVDENLSLDNLQNNLRQNLSETKYLLVLDDIWNESHQKWIELRTYLMCGAKDSKILVTTRSKIVAQTMGVCDPYVLNGLTPEESWGLLKNIITYGNEAEGVNQTLESIGKKISEKCSGVPLAIRTLGGLLQSKSEESEWNNVLQGDFWILCKDENSIMPVLKLSYQNLSPQQRQCFAYCSVYPKDWEVQKDEWIQMCMAQGYLECSPESEVIEDVGNQFVKIFLTKSFFQEARMDGDGDVYSFKMHDLMHDLAMQVAGKNCCSLDGEAKEPVGRPVHVSFQRNAIGLLDSLDGSRLRTLVLLSSCPEWTGLDGEESSIVSNFKYLRVLNLSDSSLTKLSGSIGKLKHLKCLNLYDCRASIDIFKAISNLVCLKTLKLQLRETTPWEFKAYRINNSNWLSSLTNIVQISITYCGTLRFLPPMERLPFLKSLHISHLGFLEYIHYEKPILSEKFFPSLEILRLEYCRELKGWCRIGGYIHSSQSHHLSFPPFPLLSQLSITGCKNLIRMSTFPKLDNRLELNGSPVEALNATLNNQNLSLPPLSMLKSMCISGHELYVYRIPENWMQNLMSLKHLQIEYFSKLQFQKIAGWFNDNFNYLPSLQKITLQHCDDLTELPDWMCSLSSLQHVTIRYFPHLASVPEEMHRLTNLQTLEIVGCPLLVEECETQASATWPKIAHIPNIILKDYI</sequence>
<dbReference type="InterPro" id="IPR041118">
    <property type="entry name" value="Rx_N"/>
</dbReference>
<dbReference type="EMBL" id="DF973330">
    <property type="protein sequence ID" value="GAU26211.1"/>
    <property type="molecule type" value="Genomic_DNA"/>
</dbReference>
<dbReference type="PRINTS" id="PR00364">
    <property type="entry name" value="DISEASERSIST"/>
</dbReference>
<dbReference type="OrthoDB" id="1690427at2759"/>
<evidence type="ECO:0000313" key="8">
    <source>
        <dbReference type="EMBL" id="GAU26211.1"/>
    </source>
</evidence>
<dbReference type="Gene3D" id="1.10.8.430">
    <property type="entry name" value="Helical domain of apoptotic protease-activating factors"/>
    <property type="match status" value="1"/>
</dbReference>
<dbReference type="GO" id="GO:0051707">
    <property type="term" value="P:response to other organism"/>
    <property type="evidence" value="ECO:0007669"/>
    <property type="project" value="UniProtKB-ARBA"/>
</dbReference>
<accession>A0A2Z6M270</accession>
<dbReference type="InterPro" id="IPR002182">
    <property type="entry name" value="NB-ARC"/>
</dbReference>